<feature type="compositionally biased region" description="Basic and acidic residues" evidence="6">
    <location>
        <begin position="839"/>
        <end position="864"/>
    </location>
</feature>
<evidence type="ECO:0000313" key="9">
    <source>
        <dbReference type="Proteomes" id="UP000271468"/>
    </source>
</evidence>
<dbReference type="EMBL" id="RBOV01000074">
    <property type="protein sequence ID" value="RMN13982.1"/>
    <property type="molecule type" value="Genomic_DNA"/>
</dbReference>
<gene>
    <name evidence="8" type="ORF">ALQ65_05307</name>
</gene>
<dbReference type="InterPro" id="IPR000212">
    <property type="entry name" value="DNA_helicase_UvrD/REP"/>
</dbReference>
<evidence type="ECO:0000256" key="4">
    <source>
        <dbReference type="ARBA" id="ARBA00022840"/>
    </source>
</evidence>
<reference evidence="8 9" key="1">
    <citation type="submission" date="2018-08" db="EMBL/GenBank/DDBJ databases">
        <title>Recombination of ecologically and evolutionarily significant loci maintains genetic cohesion in the Pseudomonas syringae species complex.</title>
        <authorList>
            <person name="Dillon M."/>
            <person name="Thakur S."/>
            <person name="Almeida R.N.D."/>
            <person name="Weir B.S."/>
            <person name="Guttman D.S."/>
        </authorList>
    </citation>
    <scope>NUCLEOTIDE SEQUENCE [LARGE SCALE GENOMIC DNA]</scope>
    <source>
        <strain evidence="8 9">ICMP 12341</strain>
    </source>
</reference>
<dbReference type="AlphaFoldDB" id="A0A0P9KXV5"/>
<dbReference type="PANTHER" id="PTHR11070">
    <property type="entry name" value="UVRD / RECB / PCRA DNA HELICASE FAMILY MEMBER"/>
    <property type="match status" value="1"/>
</dbReference>
<dbReference type="GO" id="GO:0043138">
    <property type="term" value="F:3'-5' DNA helicase activity"/>
    <property type="evidence" value="ECO:0007669"/>
    <property type="project" value="TreeGrafter"/>
</dbReference>
<evidence type="ECO:0000259" key="7">
    <source>
        <dbReference type="PROSITE" id="PS51198"/>
    </source>
</evidence>
<keyword evidence="1 5" id="KW-0547">Nucleotide-binding</keyword>
<dbReference type="SUPFAM" id="SSF52540">
    <property type="entry name" value="P-loop containing nucleoside triphosphate hydrolases"/>
    <property type="match status" value="1"/>
</dbReference>
<dbReference type="InterPro" id="IPR027417">
    <property type="entry name" value="P-loop_NTPase"/>
</dbReference>
<dbReference type="InterPro" id="IPR014016">
    <property type="entry name" value="UvrD-like_ATP-bd"/>
</dbReference>
<proteinExistence type="predicted"/>
<keyword evidence="2 5" id="KW-0378">Hydrolase</keyword>
<evidence type="ECO:0000256" key="3">
    <source>
        <dbReference type="ARBA" id="ARBA00022806"/>
    </source>
</evidence>
<evidence type="ECO:0000256" key="6">
    <source>
        <dbReference type="SAM" id="MobiDB-lite"/>
    </source>
</evidence>
<comment type="caution">
    <text evidence="8">The sequence shown here is derived from an EMBL/GenBank/DDBJ whole genome shotgun (WGS) entry which is preliminary data.</text>
</comment>
<accession>A0A0P9KXV5</accession>
<feature type="binding site" evidence="5">
    <location>
        <begin position="177"/>
        <end position="184"/>
    </location>
    <ligand>
        <name>ATP</name>
        <dbReference type="ChEBI" id="CHEBI:30616"/>
    </ligand>
</feature>
<dbReference type="GO" id="GO:0016787">
    <property type="term" value="F:hydrolase activity"/>
    <property type="evidence" value="ECO:0007669"/>
    <property type="project" value="UniProtKB-UniRule"/>
</dbReference>
<feature type="region of interest" description="Disordered" evidence="6">
    <location>
        <begin position="830"/>
        <end position="864"/>
    </location>
</feature>
<keyword evidence="4 5" id="KW-0067">ATP-binding</keyword>
<keyword evidence="3 5" id="KW-0347">Helicase</keyword>
<dbReference type="PROSITE" id="PS51198">
    <property type="entry name" value="UVRD_HELICASE_ATP_BIND"/>
    <property type="match status" value="1"/>
</dbReference>
<dbReference type="Proteomes" id="UP000271468">
    <property type="component" value="Unassembled WGS sequence"/>
</dbReference>
<dbReference type="GO" id="GO:0000725">
    <property type="term" value="P:recombinational repair"/>
    <property type="evidence" value="ECO:0007669"/>
    <property type="project" value="TreeGrafter"/>
</dbReference>
<name>A0A0P9KXV5_9PSED</name>
<organism evidence="8 9">
    <name type="scientific">Pseudomonas syringae pv. coriandricola</name>
    <dbReference type="NCBI Taxonomy" id="264453"/>
    <lineage>
        <taxon>Bacteria</taxon>
        <taxon>Pseudomonadati</taxon>
        <taxon>Pseudomonadota</taxon>
        <taxon>Gammaproteobacteria</taxon>
        <taxon>Pseudomonadales</taxon>
        <taxon>Pseudomonadaceae</taxon>
        <taxon>Pseudomonas</taxon>
    </lineage>
</organism>
<evidence type="ECO:0000256" key="2">
    <source>
        <dbReference type="ARBA" id="ARBA00022801"/>
    </source>
</evidence>
<evidence type="ECO:0000256" key="1">
    <source>
        <dbReference type="ARBA" id="ARBA00022741"/>
    </source>
</evidence>
<protein>
    <submittedName>
        <fullName evidence="8">UvrD/REP helicase</fullName>
    </submittedName>
</protein>
<dbReference type="Pfam" id="PF00580">
    <property type="entry name" value="UvrD-helicase"/>
    <property type="match status" value="2"/>
</dbReference>
<dbReference type="GO" id="GO:0005524">
    <property type="term" value="F:ATP binding"/>
    <property type="evidence" value="ECO:0007669"/>
    <property type="project" value="UniProtKB-UniRule"/>
</dbReference>
<dbReference type="PANTHER" id="PTHR11070:SF63">
    <property type="entry name" value="DNA HELICASE IV"/>
    <property type="match status" value="1"/>
</dbReference>
<dbReference type="Gene3D" id="3.40.50.300">
    <property type="entry name" value="P-loop containing nucleotide triphosphate hydrolases"/>
    <property type="match status" value="3"/>
</dbReference>
<feature type="domain" description="UvrD-like helicase ATP-binding" evidence="7">
    <location>
        <begin position="156"/>
        <end position="656"/>
    </location>
</feature>
<evidence type="ECO:0000256" key="5">
    <source>
        <dbReference type="PROSITE-ProRule" id="PRU00560"/>
    </source>
</evidence>
<sequence>MSLEPAGESGHHRRPFCLQATHGVCVHDDLPSELPHDLDVDLIPPRQLPLFKRLLARLMGRSLTGLGSQHTPSWFQGHADGYLNGHIEGVREGYAEGYLDGQEQGRQVLVISDTRPTRHRGPKVDDHLFDDWRLALTPELKKSVKADVAEKLPAHAQPSAAQWKMIFSDTPSTYVIAGAGAGKSTSLVLRILLLHHYLGYELNAMTVVTFTRESRKDFISKLIDVLALWGHALGQKQARDLVRTFHSRILPLVRSLPGFEQLRAFENLSNQSSGQHSSSQDDADSNPFELRINDAQRQQLNLCYRDLYASNERFREVMAPLYRHALQLKELDRDHPDVQKRVAVTELSSKRDEEWCDTVEDLWIRASAWPIKGIEPMRQAVEINGFPFHFHGYIAELDAWVILGLDASEDQQLKRPGAKLPVWAEGVIKRTLFQAFCDKPLIWFDNYQAASKVLQSLGGTAVAGPGFDYRVKGELGAAPLLDCFVGAAGFIENLGLDVPAAVAEMSFASDDPDRFFFEGLSLFWKAFEAHLLAQTPPVMTYNRMFALFGETSPQNLRQVSDEVLRPLSHLMIDEFQDISPQIVSWVRASLREIRRRGPAMHTGRIAQHSSLLCVGDDWQSIYGWRGSSPKYFMEFAKEFPSPATTKVMLSENFRSHQHIIDAAEHIVRAAPAIPGKKARASGAPQELLPVNVLDRNEDELAERVAEHYNDGDSILLLYRKGSEKARFAERLQALIDADAAMGAQGRRIRTLTYHSSKGLQADAVFLLGDCQHLTVSPYKNQVYRLAGLGDANDLQPFDSAQKDEVLRLAYVAITRSARHCYWYIDENAGSADSPQVPKASDRIAGDKPFFDDQRGKHRQADSSA</sequence>
<dbReference type="GO" id="GO:0005829">
    <property type="term" value="C:cytosol"/>
    <property type="evidence" value="ECO:0007669"/>
    <property type="project" value="TreeGrafter"/>
</dbReference>
<evidence type="ECO:0000313" key="8">
    <source>
        <dbReference type="EMBL" id="RMN13982.1"/>
    </source>
</evidence>
<dbReference type="GO" id="GO:0003677">
    <property type="term" value="F:DNA binding"/>
    <property type="evidence" value="ECO:0007669"/>
    <property type="project" value="InterPro"/>
</dbReference>